<feature type="transmembrane region" description="Helical" evidence="5">
    <location>
        <begin position="203"/>
        <end position="222"/>
    </location>
</feature>
<feature type="transmembrane region" description="Helical" evidence="5">
    <location>
        <begin position="170"/>
        <end position="191"/>
    </location>
</feature>
<dbReference type="InterPro" id="IPR010291">
    <property type="entry name" value="Ion_channel_UNC-93"/>
</dbReference>
<dbReference type="OrthoDB" id="196103at2759"/>
<feature type="transmembrane region" description="Helical" evidence="5">
    <location>
        <begin position="307"/>
        <end position="326"/>
    </location>
</feature>
<sequence>MSDVQVQVNRLSGDRGSIEDSRSQRAEIFHRPMGWRRLYYHPIAQVSLLGVVCFMCPGMFASLTGLGGGGQVNGTNQANASAMMYSTLAFFGFFSGSVNNILGPRRTLMLGAWGYSLYIASFLAVDIHPGAGAFIVASGAILGICSSFLWTAQGSLMMAYPIEAQKGMFISIFLTIFSLGGVVGSAVAFGSNFKSTSNSVSKGTYVCFLVLTLIGAFLPLFMANPDKVARTDGTCVNQARNPSWKTEFINLNYFNTWQYNDYNGAIFSIRARCLNNVISWTSQIFGSILIGYFILDRKKLRRKIRAFYGWLLVFFLIFVVHVWAYFYQKTYTRAEEAATDAYKIDITDKRYSAYVWVMIFYGFLNSTWQTYAYWLMGAMSNDPAKLAVFTGF</sequence>
<evidence type="ECO:0000256" key="3">
    <source>
        <dbReference type="ARBA" id="ARBA00022989"/>
    </source>
</evidence>
<reference evidence="6 7" key="1">
    <citation type="submission" date="2016-03" db="EMBL/GenBank/DDBJ databases">
        <title>Comparative genomics of the ectomycorrhizal sister species Rhizopogon vinicolor and Rhizopogon vesiculosus (Basidiomycota: Boletales) reveals a divergence of the mating type B locus.</title>
        <authorList>
            <person name="Mujic A.B."/>
            <person name="Kuo A."/>
            <person name="Tritt A."/>
            <person name="Lipzen A."/>
            <person name="Chen C."/>
            <person name="Johnson J."/>
            <person name="Sharma A."/>
            <person name="Barry K."/>
            <person name="Grigoriev I.V."/>
            <person name="Spatafora J.W."/>
        </authorList>
    </citation>
    <scope>NUCLEOTIDE SEQUENCE [LARGE SCALE GENOMIC DNA]</scope>
    <source>
        <strain evidence="6 7">AM-OR11-056</strain>
    </source>
</reference>
<comment type="subcellular location">
    <subcellularLocation>
        <location evidence="1">Membrane</location>
        <topology evidence="1">Multi-pass membrane protein</topology>
    </subcellularLocation>
</comment>
<keyword evidence="7" id="KW-1185">Reference proteome</keyword>
<dbReference type="InterPro" id="IPR051617">
    <property type="entry name" value="UNC-93-like_regulator"/>
</dbReference>
<proteinExistence type="predicted"/>
<evidence type="ECO:0000256" key="5">
    <source>
        <dbReference type="SAM" id="Phobius"/>
    </source>
</evidence>
<feature type="transmembrane region" description="Helical" evidence="5">
    <location>
        <begin position="132"/>
        <end position="150"/>
    </location>
</feature>
<dbReference type="Gene3D" id="1.20.1250.20">
    <property type="entry name" value="MFS general substrate transporter like domains"/>
    <property type="match status" value="1"/>
</dbReference>
<keyword evidence="4 5" id="KW-0472">Membrane</keyword>
<comment type="caution">
    <text evidence="6">The sequence shown here is derived from an EMBL/GenBank/DDBJ whole genome shotgun (WGS) entry which is preliminary data.</text>
</comment>
<dbReference type="Proteomes" id="UP000183567">
    <property type="component" value="Unassembled WGS sequence"/>
</dbReference>
<feature type="transmembrane region" description="Helical" evidence="5">
    <location>
        <begin position="277"/>
        <end position="295"/>
    </location>
</feature>
<keyword evidence="3 5" id="KW-1133">Transmembrane helix</keyword>
<protein>
    <submittedName>
        <fullName evidence="6">Uncharacterized protein</fullName>
    </submittedName>
</protein>
<evidence type="ECO:0000256" key="1">
    <source>
        <dbReference type="ARBA" id="ARBA00004141"/>
    </source>
</evidence>
<gene>
    <name evidence="6" type="ORF">AZE42_12885</name>
</gene>
<dbReference type="AlphaFoldDB" id="A0A1J8PUL3"/>
<feature type="transmembrane region" description="Helical" evidence="5">
    <location>
        <begin position="39"/>
        <end position="61"/>
    </location>
</feature>
<keyword evidence="2 5" id="KW-0812">Transmembrane</keyword>
<evidence type="ECO:0000256" key="2">
    <source>
        <dbReference type="ARBA" id="ARBA00022692"/>
    </source>
</evidence>
<feature type="transmembrane region" description="Helical" evidence="5">
    <location>
        <begin position="108"/>
        <end position="125"/>
    </location>
</feature>
<dbReference type="GO" id="GO:0016020">
    <property type="term" value="C:membrane"/>
    <property type="evidence" value="ECO:0007669"/>
    <property type="project" value="UniProtKB-SubCell"/>
</dbReference>
<accession>A0A1J8PUL3</accession>
<evidence type="ECO:0000313" key="6">
    <source>
        <dbReference type="EMBL" id="OJA12175.1"/>
    </source>
</evidence>
<feature type="transmembrane region" description="Helical" evidence="5">
    <location>
        <begin position="353"/>
        <end position="376"/>
    </location>
</feature>
<dbReference type="PANTHER" id="PTHR23294:SF59">
    <property type="entry name" value="UNC93-LIKE PROTEIN C922.05C"/>
    <property type="match status" value="1"/>
</dbReference>
<dbReference type="PANTHER" id="PTHR23294">
    <property type="entry name" value="ET TRANSLATION PRODUCT-RELATED"/>
    <property type="match status" value="1"/>
</dbReference>
<dbReference type="SUPFAM" id="SSF103473">
    <property type="entry name" value="MFS general substrate transporter"/>
    <property type="match status" value="1"/>
</dbReference>
<feature type="non-terminal residue" evidence="6">
    <location>
        <position position="392"/>
    </location>
</feature>
<name>A0A1J8PUL3_9AGAM</name>
<dbReference type="Pfam" id="PF05978">
    <property type="entry name" value="UNC-93"/>
    <property type="match status" value="1"/>
</dbReference>
<evidence type="ECO:0000256" key="4">
    <source>
        <dbReference type="ARBA" id="ARBA00023136"/>
    </source>
</evidence>
<organism evidence="6 7">
    <name type="scientific">Rhizopogon vesiculosus</name>
    <dbReference type="NCBI Taxonomy" id="180088"/>
    <lineage>
        <taxon>Eukaryota</taxon>
        <taxon>Fungi</taxon>
        <taxon>Dikarya</taxon>
        <taxon>Basidiomycota</taxon>
        <taxon>Agaricomycotina</taxon>
        <taxon>Agaricomycetes</taxon>
        <taxon>Agaricomycetidae</taxon>
        <taxon>Boletales</taxon>
        <taxon>Suillineae</taxon>
        <taxon>Rhizopogonaceae</taxon>
        <taxon>Rhizopogon</taxon>
    </lineage>
</organism>
<evidence type="ECO:0000313" key="7">
    <source>
        <dbReference type="Proteomes" id="UP000183567"/>
    </source>
</evidence>
<dbReference type="InterPro" id="IPR036259">
    <property type="entry name" value="MFS_trans_sf"/>
</dbReference>
<dbReference type="EMBL" id="LVVM01004796">
    <property type="protein sequence ID" value="OJA12175.1"/>
    <property type="molecule type" value="Genomic_DNA"/>
</dbReference>
<feature type="transmembrane region" description="Helical" evidence="5">
    <location>
        <begin position="82"/>
        <end position="102"/>
    </location>
</feature>